<organism evidence="6 7">
    <name type="scientific">Nitratidesulfovibrio vulgaris (strain DP4)</name>
    <name type="common">Desulfovibrio vulgaris</name>
    <dbReference type="NCBI Taxonomy" id="391774"/>
    <lineage>
        <taxon>Bacteria</taxon>
        <taxon>Pseudomonadati</taxon>
        <taxon>Thermodesulfobacteriota</taxon>
        <taxon>Desulfovibrionia</taxon>
        <taxon>Desulfovibrionales</taxon>
        <taxon>Desulfovibrionaceae</taxon>
        <taxon>Nitratidesulfovibrio</taxon>
    </lineage>
</organism>
<dbReference type="InterPro" id="IPR043129">
    <property type="entry name" value="ATPase_NBD"/>
</dbReference>
<evidence type="ECO:0000256" key="3">
    <source>
        <dbReference type="ARBA" id="ARBA00023004"/>
    </source>
</evidence>
<dbReference type="InterPro" id="IPR008275">
    <property type="entry name" value="CoA_E_activase_dom"/>
</dbReference>
<gene>
    <name evidence="6" type="ordered locus">Dvul_0705</name>
</gene>
<keyword evidence="2" id="KW-0479">Metal-binding</keyword>
<dbReference type="InterPro" id="IPR051805">
    <property type="entry name" value="Dehydratase_Activator_Redct"/>
</dbReference>
<dbReference type="KEGG" id="dvl:Dvul_0705"/>
<keyword evidence="3" id="KW-0408">Iron</keyword>
<protein>
    <submittedName>
        <fullName evidence="6">Putative CoA-substrate-specific enzyme activase</fullName>
    </submittedName>
</protein>
<dbReference type="EMBL" id="CP000527">
    <property type="protein sequence ID" value="ABM27728.1"/>
    <property type="molecule type" value="Genomic_DNA"/>
</dbReference>
<feature type="domain" description="ATPase BadF/BadG/BcrA/BcrD type" evidence="5">
    <location>
        <begin position="5"/>
        <end position="253"/>
    </location>
</feature>
<dbReference type="AlphaFoldDB" id="A0A0H3A5H5"/>
<dbReference type="PANTHER" id="PTHR32329:SF2">
    <property type="entry name" value="BIFUNCTIONAL PROTEIN [INCLUDES 2-HYDROXYACYL-COA DEHYDRATASE (N-TER) AND ITS ACTIVATOR DOMAIN (C_TERM)"/>
    <property type="match status" value="1"/>
</dbReference>
<dbReference type="GO" id="GO:0051536">
    <property type="term" value="F:iron-sulfur cluster binding"/>
    <property type="evidence" value="ECO:0007669"/>
    <property type="project" value="UniProtKB-KW"/>
</dbReference>
<dbReference type="GO" id="GO:0046872">
    <property type="term" value="F:metal ion binding"/>
    <property type="evidence" value="ECO:0007669"/>
    <property type="project" value="UniProtKB-KW"/>
</dbReference>
<dbReference type="CDD" id="cd24036">
    <property type="entry name" value="ASKHA_NBD_BcrAD_BadFG_HgdC_HadI"/>
    <property type="match status" value="1"/>
</dbReference>
<dbReference type="HOGENOM" id="CLU_066597_0_0_7"/>
<evidence type="ECO:0000259" key="5">
    <source>
        <dbReference type="Pfam" id="PF01869"/>
    </source>
</evidence>
<dbReference type="NCBIfam" id="TIGR00241">
    <property type="entry name" value="CoA_E_activ"/>
    <property type="match status" value="1"/>
</dbReference>
<keyword evidence="4" id="KW-0411">Iron-sulfur</keyword>
<dbReference type="InterPro" id="IPR002731">
    <property type="entry name" value="ATPase_BadF"/>
</dbReference>
<reference evidence="7" key="1">
    <citation type="journal article" date="2009" name="Environ. Microbiol.">
        <title>Contribution of mobile genetic elements to Desulfovibrio vulgaris genome plasticity.</title>
        <authorList>
            <person name="Walker C.B."/>
            <person name="Stolyar S."/>
            <person name="Chivian D."/>
            <person name="Pinel N."/>
            <person name="Gabster J.A."/>
            <person name="Dehal P.S."/>
            <person name="He Z."/>
            <person name="Yang Z.K."/>
            <person name="Yen H.C."/>
            <person name="Zhou J."/>
            <person name="Wall J.D."/>
            <person name="Hazen T.C."/>
            <person name="Arkin A.P."/>
            <person name="Stahl D.A."/>
        </authorList>
    </citation>
    <scope>NUCLEOTIDE SEQUENCE [LARGE SCALE GENOMIC DNA]</scope>
    <source>
        <strain evidence="7">DP4</strain>
    </source>
</reference>
<name>A0A0H3A5H5_NITV4</name>
<dbReference type="RefSeq" id="WP_011791787.1">
    <property type="nucleotide sequence ID" value="NC_008751.1"/>
</dbReference>
<evidence type="ECO:0000256" key="2">
    <source>
        <dbReference type="ARBA" id="ARBA00022723"/>
    </source>
</evidence>
<dbReference type="Gene3D" id="3.30.420.40">
    <property type="match status" value="2"/>
</dbReference>
<evidence type="ECO:0000256" key="1">
    <source>
        <dbReference type="ARBA" id="ARBA00001966"/>
    </source>
</evidence>
<comment type="cofactor">
    <cofactor evidence="1">
        <name>[4Fe-4S] cluster</name>
        <dbReference type="ChEBI" id="CHEBI:49883"/>
    </cofactor>
</comment>
<dbReference type="SUPFAM" id="SSF53067">
    <property type="entry name" value="Actin-like ATPase domain"/>
    <property type="match status" value="1"/>
</dbReference>
<dbReference type="PANTHER" id="PTHR32329">
    <property type="entry name" value="BIFUNCTIONAL PROTEIN [INCLUDES 2-HYDROXYACYL-COA DEHYDRATASE (N-TER) AND ITS ACTIVATOR DOMAIN (C_TERM)-RELATED"/>
    <property type="match status" value="1"/>
</dbReference>
<evidence type="ECO:0000313" key="6">
    <source>
        <dbReference type="EMBL" id="ABM27728.1"/>
    </source>
</evidence>
<evidence type="ECO:0000313" key="7">
    <source>
        <dbReference type="Proteomes" id="UP000009173"/>
    </source>
</evidence>
<evidence type="ECO:0000256" key="4">
    <source>
        <dbReference type="ARBA" id="ARBA00023014"/>
    </source>
</evidence>
<dbReference type="Pfam" id="PF01869">
    <property type="entry name" value="BcrAD_BadFG"/>
    <property type="match status" value="1"/>
</dbReference>
<proteinExistence type="predicted"/>
<accession>A0A0H3A5H5</accession>
<sequence length="269" mass="27171">MLVAGIDVGSAAAKSVVYDAAQRVVLGVGVLPTGWNPREAGEGALCAALDASGAVRDDLCLVVGTGYGRISLPSIDRKVTEITCHARGAAHLVPGASTVLDVGGQDSKLIAIEQGGAVRDFVMNDKCAAGTGRFLQVMTGVLGMTLDELGDAALRGEGVRLNSMCAVFAETEVIGLLAQGVPPEDIAAGVVRSVASRLKALTGRIPLAAPCVFTGGLATNPAFARLFSEVLDVDMVVPDLPQAAGALGAALIAADTARRGAVASPEATR</sequence>
<dbReference type="Proteomes" id="UP000009173">
    <property type="component" value="Chromosome"/>
</dbReference>